<dbReference type="GO" id="GO:0003917">
    <property type="term" value="F:DNA topoisomerase type I (single strand cut, ATP-independent) activity"/>
    <property type="evidence" value="ECO:0007669"/>
    <property type="project" value="UniProtKB-EC"/>
</dbReference>
<accession>A0A378LYB1</accession>
<dbReference type="Pfam" id="PF01028">
    <property type="entry name" value="Topoisom_I"/>
    <property type="match status" value="1"/>
</dbReference>
<dbReference type="STRING" id="1122170.GCA_000701265_01801"/>
<dbReference type="SUPFAM" id="SSF55869">
    <property type="entry name" value="DNA topoisomerase I domain"/>
    <property type="match status" value="1"/>
</dbReference>
<evidence type="ECO:0000259" key="8">
    <source>
        <dbReference type="Pfam" id="PF21338"/>
    </source>
</evidence>
<evidence type="ECO:0000256" key="2">
    <source>
        <dbReference type="ARBA" id="ARBA00006645"/>
    </source>
</evidence>
<keyword evidence="4" id="KW-0799">Topoisomerase</keyword>
<feature type="domain" description="DNA topoisomerase I catalytic core eukaryotic-type" evidence="7">
    <location>
        <begin position="102"/>
        <end position="317"/>
    </location>
</feature>
<dbReference type="AlphaFoldDB" id="A0A378LYB1"/>
<dbReference type="GO" id="GO:0003677">
    <property type="term" value="F:DNA binding"/>
    <property type="evidence" value="ECO:0007669"/>
    <property type="project" value="UniProtKB-KW"/>
</dbReference>
<feature type="domain" description="DNA topoisomerase IB N-terminal" evidence="8">
    <location>
        <begin position="41"/>
        <end position="88"/>
    </location>
</feature>
<evidence type="ECO:0000256" key="4">
    <source>
        <dbReference type="ARBA" id="ARBA00023029"/>
    </source>
</evidence>
<evidence type="ECO:0000259" key="7">
    <source>
        <dbReference type="Pfam" id="PF01028"/>
    </source>
</evidence>
<dbReference type="OrthoDB" id="9778962at2"/>
<dbReference type="InterPro" id="IPR001631">
    <property type="entry name" value="TopoI"/>
</dbReference>
<comment type="catalytic activity">
    <reaction evidence="1">
        <text>ATP-independent breakage of single-stranded DNA, followed by passage and rejoining.</text>
        <dbReference type="EC" id="5.6.2.1"/>
    </reaction>
</comment>
<keyword evidence="5" id="KW-0238">DNA-binding</keyword>
<dbReference type="EC" id="5.6.2.1" evidence="3"/>
<dbReference type="EMBL" id="UGPB01000001">
    <property type="protein sequence ID" value="STY29041.1"/>
    <property type="molecule type" value="Genomic_DNA"/>
</dbReference>
<dbReference type="InterPro" id="IPR011010">
    <property type="entry name" value="DNA_brk_join_enz"/>
</dbReference>
<sequence length="350" mass="41402">MIKVKHENRNLMDEKLLEPYSIFYSDDSIPGISRIRDKESFIYFNPDGTKITDKKILKRIASLAIPPAYEEVWISPYDNSHIQATGRDIRGRKQYCYHPLWKLVRDENKFKSMISFGKMLPIIRQHVDKELNHSLSMSKEQVICAIIYLLDNYYIRIGNAVYEKLNNSYGLTTLRKKHLMISSTKAVLDFKGKNLHAWHVVLRDRKLIKILKKCEEIPGYRLFKYLDENNSHIEITSQDVNTYLKNLTECNFTAKDFRTWAACREALFRLSKINASDRSKSALKDTILEVSKLLGHTPTICKKSYIHPEIIRHWEKNNLEKWIRKHSRYLNDKDELLLKWLEEHIIEDTI</sequence>
<keyword evidence="10" id="KW-1185">Reference proteome</keyword>
<dbReference type="PROSITE" id="PS52038">
    <property type="entry name" value="TOPO_IB_2"/>
    <property type="match status" value="1"/>
</dbReference>
<dbReference type="Gene3D" id="1.10.132.120">
    <property type="match status" value="1"/>
</dbReference>
<dbReference type="InterPro" id="IPR049331">
    <property type="entry name" value="Top1B_N_bact"/>
</dbReference>
<evidence type="ECO:0000256" key="6">
    <source>
        <dbReference type="ARBA" id="ARBA00023235"/>
    </source>
</evidence>
<dbReference type="InterPro" id="IPR035447">
    <property type="entry name" value="DNA_topo_I_N_sf"/>
</dbReference>
<evidence type="ECO:0000313" key="10">
    <source>
        <dbReference type="Proteomes" id="UP000255297"/>
    </source>
</evidence>
<dbReference type="Pfam" id="PF21338">
    <property type="entry name" value="Top1B_N_bact"/>
    <property type="match status" value="1"/>
</dbReference>
<evidence type="ECO:0000313" key="9">
    <source>
        <dbReference type="EMBL" id="STY29041.1"/>
    </source>
</evidence>
<dbReference type="GO" id="GO:0006265">
    <property type="term" value="P:DNA topological change"/>
    <property type="evidence" value="ECO:0007669"/>
    <property type="project" value="InterPro"/>
</dbReference>
<dbReference type="InterPro" id="IPR013500">
    <property type="entry name" value="TopoI_cat_euk"/>
</dbReference>
<dbReference type="Proteomes" id="UP000255297">
    <property type="component" value="Unassembled WGS sequence"/>
</dbReference>
<gene>
    <name evidence="9" type="ORF">NCTC11532_01218</name>
</gene>
<proteinExistence type="inferred from homology"/>
<dbReference type="InterPro" id="IPR014711">
    <property type="entry name" value="TopoI_cat_a-hlx-sub_euk"/>
</dbReference>
<dbReference type="Gene3D" id="3.30.66.10">
    <property type="entry name" value="DNA topoisomerase I domain"/>
    <property type="match status" value="1"/>
</dbReference>
<dbReference type="PRINTS" id="PR00416">
    <property type="entry name" value="EUTPISMRASEI"/>
</dbReference>
<evidence type="ECO:0000256" key="5">
    <source>
        <dbReference type="ARBA" id="ARBA00023125"/>
    </source>
</evidence>
<protein>
    <recommendedName>
        <fullName evidence="3">DNA topoisomerase</fullName>
        <ecNumber evidence="3">5.6.2.1</ecNumber>
    </recommendedName>
</protein>
<comment type="similarity">
    <text evidence="2">Belongs to the type IB topoisomerase family.</text>
</comment>
<dbReference type="Gene3D" id="3.90.15.10">
    <property type="entry name" value="Topoisomerase I, Chain A, domain 3"/>
    <property type="match status" value="1"/>
</dbReference>
<name>A0A378LYB1_9GAMM</name>
<evidence type="ECO:0000256" key="1">
    <source>
        <dbReference type="ARBA" id="ARBA00000213"/>
    </source>
</evidence>
<evidence type="ECO:0000256" key="3">
    <source>
        <dbReference type="ARBA" id="ARBA00012891"/>
    </source>
</evidence>
<keyword evidence="6 9" id="KW-0413">Isomerase</keyword>
<reference evidence="9 10" key="1">
    <citation type="submission" date="2018-06" db="EMBL/GenBank/DDBJ databases">
        <authorList>
            <consortium name="Pathogen Informatics"/>
            <person name="Doyle S."/>
        </authorList>
    </citation>
    <scope>NUCLEOTIDE SEQUENCE [LARGE SCALE GENOMIC DNA]</scope>
    <source>
        <strain evidence="9 10">NCTC11532</strain>
    </source>
</reference>
<organism evidence="9 10">
    <name type="scientific">Legionella wadsworthii</name>
    <dbReference type="NCBI Taxonomy" id="28088"/>
    <lineage>
        <taxon>Bacteria</taxon>
        <taxon>Pseudomonadati</taxon>
        <taxon>Pseudomonadota</taxon>
        <taxon>Gammaproteobacteria</taxon>
        <taxon>Legionellales</taxon>
        <taxon>Legionellaceae</taxon>
        <taxon>Legionella</taxon>
    </lineage>
</organism>
<dbReference type="RefSeq" id="WP_051635608.1">
    <property type="nucleotide sequence ID" value="NZ_CAAAIS010000008.1"/>
</dbReference>
<dbReference type="SUPFAM" id="SSF56349">
    <property type="entry name" value="DNA breaking-rejoining enzymes"/>
    <property type="match status" value="1"/>
</dbReference>